<evidence type="ECO:0000259" key="1">
    <source>
        <dbReference type="Pfam" id="PF10869"/>
    </source>
</evidence>
<dbReference type="Pfam" id="PF10869">
    <property type="entry name" value="DUF2666"/>
    <property type="match status" value="1"/>
</dbReference>
<proteinExistence type="predicted"/>
<evidence type="ECO:0000313" key="3">
    <source>
        <dbReference type="Proteomes" id="UP000226592"/>
    </source>
</evidence>
<organism evidence="2 3">
    <name type="scientific">Candidatus Iainarchaeum sp</name>
    <dbReference type="NCBI Taxonomy" id="3101447"/>
    <lineage>
        <taxon>Archaea</taxon>
        <taxon>Candidatus Iainarchaeota</taxon>
        <taxon>Candidatus Iainarchaeia</taxon>
        <taxon>Candidatus Iainarchaeales</taxon>
        <taxon>Candidatus Iainarchaeaceae</taxon>
        <taxon>Candidatus Iainarchaeum</taxon>
    </lineage>
</organism>
<dbReference type="AlphaFoldDB" id="A0A2D6M0S6"/>
<dbReference type="EMBL" id="NZBU01000005">
    <property type="protein sequence ID" value="MAG22034.1"/>
    <property type="molecule type" value="Genomic_DNA"/>
</dbReference>
<feature type="domain" description="DUF2666" evidence="1">
    <location>
        <begin position="2"/>
        <end position="130"/>
    </location>
</feature>
<name>A0A2D6M0S6_9ARCH</name>
<reference evidence="3" key="1">
    <citation type="submission" date="2017-09" db="EMBL/GenBank/DDBJ databases">
        <title>The Reconstruction of 2,631 Draft Metagenome-Assembled Genomes from the Global Oceans.</title>
        <authorList>
            <person name="Tully B.J."/>
            <person name="Graham E.D."/>
            <person name="Heidelberg J.F."/>
        </authorList>
    </citation>
    <scope>NUCLEOTIDE SEQUENCE [LARGE SCALE GENOMIC DNA]</scope>
</reference>
<dbReference type="InterPro" id="IPR022620">
    <property type="entry name" value="DUF2666"/>
</dbReference>
<evidence type="ECO:0000313" key="2">
    <source>
        <dbReference type="EMBL" id="MAG22034.1"/>
    </source>
</evidence>
<accession>A0A2D6M0S6</accession>
<protein>
    <recommendedName>
        <fullName evidence="1">DUF2666 domain-containing protein</fullName>
    </recommendedName>
</protein>
<dbReference type="Proteomes" id="UP000226592">
    <property type="component" value="Unassembled WGS sequence"/>
</dbReference>
<sequence length="147" mass="16870">MENVIQFVANYKDWQSIKKLKIEEKTGPKMIMEFLVSLGTSFDQKIEENLRKEVDLEKVDAALAEIEFGKSEEEIASAIKAVNKRNVSAVIKEITENLALQKNEQKELQQFCKIYALRKALANCGLMVDYSEVDIPGMKRTKKKRKV</sequence>
<gene>
    <name evidence="2" type="ORF">CL943_01845</name>
</gene>
<comment type="caution">
    <text evidence="2">The sequence shown here is derived from an EMBL/GenBank/DDBJ whole genome shotgun (WGS) entry which is preliminary data.</text>
</comment>